<keyword evidence="5" id="KW-0862">Zinc</keyword>
<evidence type="ECO:0000256" key="2">
    <source>
        <dbReference type="ARBA" id="ARBA00022723"/>
    </source>
</evidence>
<dbReference type="PANTHER" id="PTHR24394:SF29">
    <property type="entry name" value="MYONEURIN"/>
    <property type="match status" value="1"/>
</dbReference>
<dbReference type="KEGG" id="cbr:CBG_08681"/>
<dbReference type="SUPFAM" id="SSF57667">
    <property type="entry name" value="beta-beta-alpha zinc fingers"/>
    <property type="match status" value="1"/>
</dbReference>
<evidence type="ECO:0000256" key="6">
    <source>
        <dbReference type="ARBA" id="ARBA00023242"/>
    </source>
</evidence>
<dbReference type="InterPro" id="IPR013087">
    <property type="entry name" value="Znf_C2H2_type"/>
</dbReference>
<organism evidence="9 10">
    <name type="scientific">Caenorhabditis briggsae</name>
    <dbReference type="NCBI Taxonomy" id="6238"/>
    <lineage>
        <taxon>Eukaryota</taxon>
        <taxon>Metazoa</taxon>
        <taxon>Ecdysozoa</taxon>
        <taxon>Nematoda</taxon>
        <taxon>Chromadorea</taxon>
        <taxon>Rhabditida</taxon>
        <taxon>Rhabditina</taxon>
        <taxon>Rhabditomorpha</taxon>
        <taxon>Rhabditoidea</taxon>
        <taxon>Rhabditidae</taxon>
        <taxon>Peloderinae</taxon>
        <taxon>Caenorhabditis</taxon>
    </lineage>
</organism>
<dbReference type="PROSITE" id="PS00028">
    <property type="entry name" value="ZINC_FINGER_C2H2_1"/>
    <property type="match status" value="3"/>
</dbReference>
<evidence type="ECO:0000256" key="7">
    <source>
        <dbReference type="PROSITE-ProRule" id="PRU00042"/>
    </source>
</evidence>
<name>A0AAE9A722_CAEBR</name>
<keyword evidence="6" id="KW-0539">Nucleus</keyword>
<dbReference type="AlphaFoldDB" id="A0AAE9A722"/>
<sequence>MAAALSIRVRPALLHLSEFMAVEHQCPQCHAKFHQPSMLRRHMETHMITGDWLCGLCNVLSTRLTALKLHWKQSCPEMKEVFCNEERKAMSYEEIQEAAFRLTLDQYSYETGINYQEPGPSNRPLFDQKSTPSVCIYCNLHLPRGTLNMHYGVHTNQNRPGQFSQSLPVAYVCDLCGCGFRFKKSLYHHWRHSCAELIAHCPPHGMTIDNRQLRKMVEDLVKQSEVVAPYEIIKHNEEREKAYDDEAGDDEDEETKLSFTSRIIPPANRDRHLWNVGNHQTHHSCSQCNRRFHSIGRLDHHINVFHDAKKAIIQCELCQVRCSSNRTLMMHLRENCRATKIEVPDDVKRKKMTREEMRVVITNAKERWNELFAKKKADNIKFISEFLNDLDKKKPRVIEEVVHHTPILDVPVPHTSFVVDSVNHSHICVVCKIKFNSARFLYQHEQLVHSRNQLTITASSLLPYFKLPEALFYDSNGNKYRMGKFVEKGQDFAKHLKTRVITAGTKLDKVEENDFFVVRLVGNSGHLILLNHVELLDLCGADRKLKRLFSDNPKEYDDIPVLVKEV</sequence>
<evidence type="ECO:0000313" key="9">
    <source>
        <dbReference type="EMBL" id="ULT88424.1"/>
    </source>
</evidence>
<protein>
    <recommendedName>
        <fullName evidence="8">C2H2-type domain-containing protein</fullName>
    </recommendedName>
</protein>
<dbReference type="GO" id="GO:0008270">
    <property type="term" value="F:zinc ion binding"/>
    <property type="evidence" value="ECO:0007669"/>
    <property type="project" value="UniProtKB-KW"/>
</dbReference>
<evidence type="ECO:0000313" key="10">
    <source>
        <dbReference type="Proteomes" id="UP000827892"/>
    </source>
</evidence>
<dbReference type="InterPro" id="IPR036236">
    <property type="entry name" value="Znf_C2H2_sf"/>
</dbReference>
<dbReference type="PANTHER" id="PTHR24394">
    <property type="entry name" value="ZINC FINGER PROTEIN"/>
    <property type="match status" value="1"/>
</dbReference>
<dbReference type="GO" id="GO:0005634">
    <property type="term" value="C:nucleus"/>
    <property type="evidence" value="ECO:0007669"/>
    <property type="project" value="UniProtKB-SubCell"/>
</dbReference>
<feature type="domain" description="C2H2-type" evidence="8">
    <location>
        <begin position="24"/>
        <end position="46"/>
    </location>
</feature>
<keyword evidence="2" id="KW-0479">Metal-binding</keyword>
<evidence type="ECO:0000256" key="1">
    <source>
        <dbReference type="ARBA" id="ARBA00004123"/>
    </source>
</evidence>
<gene>
    <name evidence="9" type="ORF">L3Y34_007553</name>
</gene>
<reference evidence="9 10" key="1">
    <citation type="submission" date="2022-02" db="EMBL/GenBank/DDBJ databases">
        <title>Chromosome-level reference genomes for two strains of Caenorhabditis briggsae: an improved platform for comparative genomics.</title>
        <authorList>
            <person name="Stevens L."/>
            <person name="Andersen E.C."/>
        </authorList>
    </citation>
    <scope>NUCLEOTIDE SEQUENCE [LARGE SCALE GENOMIC DNA]</scope>
    <source>
        <strain evidence="9">QX1410_ONT</strain>
        <tissue evidence="9">Whole-organism</tissue>
    </source>
</reference>
<evidence type="ECO:0000259" key="8">
    <source>
        <dbReference type="PROSITE" id="PS50157"/>
    </source>
</evidence>
<keyword evidence="3" id="KW-0677">Repeat</keyword>
<dbReference type="Gene3D" id="3.30.160.60">
    <property type="entry name" value="Classic Zinc Finger"/>
    <property type="match status" value="2"/>
</dbReference>
<dbReference type="Proteomes" id="UP000827892">
    <property type="component" value="Chromosome V"/>
</dbReference>
<keyword evidence="4 7" id="KW-0863">Zinc-finger</keyword>
<evidence type="ECO:0000256" key="3">
    <source>
        <dbReference type="ARBA" id="ARBA00022737"/>
    </source>
</evidence>
<evidence type="ECO:0000256" key="5">
    <source>
        <dbReference type="ARBA" id="ARBA00022833"/>
    </source>
</evidence>
<accession>A0AAE9A722</accession>
<comment type="subcellular location">
    <subcellularLocation>
        <location evidence="1">Nucleus</location>
    </subcellularLocation>
</comment>
<dbReference type="EMBL" id="CP090895">
    <property type="protein sequence ID" value="ULT88424.1"/>
    <property type="molecule type" value="Genomic_DNA"/>
</dbReference>
<dbReference type="SMART" id="SM00355">
    <property type="entry name" value="ZnF_C2H2"/>
    <property type="match status" value="6"/>
</dbReference>
<evidence type="ECO:0000256" key="4">
    <source>
        <dbReference type="ARBA" id="ARBA00022771"/>
    </source>
</evidence>
<dbReference type="PROSITE" id="PS50157">
    <property type="entry name" value="ZINC_FINGER_C2H2_2"/>
    <property type="match status" value="2"/>
</dbReference>
<proteinExistence type="predicted"/>
<dbReference type="OMA" id="ETHMITG"/>
<feature type="domain" description="C2H2-type" evidence="8">
    <location>
        <begin position="283"/>
        <end position="311"/>
    </location>
</feature>